<dbReference type="AlphaFoldDB" id="A0A5D0TX93"/>
<reference evidence="1 2" key="1">
    <citation type="submission" date="2019-08" db="EMBL/GenBank/DDBJ databases">
        <title>Actinomadura sp. nov. CYP1-5 isolated from mountain soil.</title>
        <authorList>
            <person name="Songsumanus A."/>
            <person name="Kuncharoen N."/>
            <person name="Kudo T."/>
            <person name="Yuki M."/>
            <person name="Igarashi Y."/>
            <person name="Tanasupawat S."/>
        </authorList>
    </citation>
    <scope>NUCLEOTIDE SEQUENCE [LARGE SCALE GENOMIC DNA]</scope>
    <source>
        <strain evidence="1 2">GKU157</strain>
    </source>
</reference>
<organism evidence="1 2">
    <name type="scientific">Actinomadura syzygii</name>
    <dbReference type="NCBI Taxonomy" id="1427538"/>
    <lineage>
        <taxon>Bacteria</taxon>
        <taxon>Bacillati</taxon>
        <taxon>Actinomycetota</taxon>
        <taxon>Actinomycetes</taxon>
        <taxon>Streptosporangiales</taxon>
        <taxon>Thermomonosporaceae</taxon>
        <taxon>Actinomadura</taxon>
    </lineage>
</organism>
<dbReference type="RefSeq" id="WP_148353597.1">
    <property type="nucleotide sequence ID" value="NZ_JBHSBF010000006.1"/>
</dbReference>
<name>A0A5D0TX93_9ACTN</name>
<dbReference type="Proteomes" id="UP000322634">
    <property type="component" value="Unassembled WGS sequence"/>
</dbReference>
<accession>A0A5D0TX93</accession>
<proteinExistence type="predicted"/>
<evidence type="ECO:0000313" key="1">
    <source>
        <dbReference type="EMBL" id="TYC10344.1"/>
    </source>
</evidence>
<evidence type="ECO:0000313" key="2">
    <source>
        <dbReference type="Proteomes" id="UP000322634"/>
    </source>
</evidence>
<comment type="caution">
    <text evidence="1">The sequence shown here is derived from an EMBL/GenBank/DDBJ whole genome shotgun (WGS) entry which is preliminary data.</text>
</comment>
<gene>
    <name evidence="1" type="ORF">FXF65_30980</name>
</gene>
<dbReference type="EMBL" id="VSFF01000012">
    <property type="protein sequence ID" value="TYC10344.1"/>
    <property type="molecule type" value="Genomic_DNA"/>
</dbReference>
<sequence length="309" mass="33991">MAALGLTCYTANLHRYLDAEWDADRLIASSIRLSVRADGDRLAFSHHAPPLDRLPDGSLLRYRGTHSVPPALPYLAAELKRHGRTLVVTDSARLPWSVTYGGPPAPHWLLIDGHRADSWHAVDEFTALLPDGRRQHGHRGWLSTAELSTAMAVPPSWTPEQHRRNTLAFGSPVPVPAAAALWLHRSPGTSGPARSTDAEGWLTGDDTVLPFLANRLSGDGALLSRHLEDLWAAAGHRCFACRHRLAAEPDDDTRQELEATLARWERLPQTLRIATESADRGRPRLSLIRASLTGLLHMPDDEQAPEGAR</sequence>
<dbReference type="OrthoDB" id="3603919at2"/>
<keyword evidence="2" id="KW-1185">Reference proteome</keyword>
<protein>
    <submittedName>
        <fullName evidence="1">Uncharacterized protein</fullName>
    </submittedName>
</protein>